<keyword evidence="2" id="KW-0472">Membrane</keyword>
<dbReference type="Gene3D" id="3.30.70.1070">
    <property type="entry name" value="Sporulation related repeat"/>
    <property type="match status" value="1"/>
</dbReference>
<comment type="caution">
    <text evidence="4">The sequence shown here is derived from an EMBL/GenBank/DDBJ whole genome shotgun (WGS) entry which is preliminary data.</text>
</comment>
<dbReference type="SUPFAM" id="SSF110997">
    <property type="entry name" value="Sporulation related repeat"/>
    <property type="match status" value="1"/>
</dbReference>
<sequence>MATRDYVKRSTPPRRKPKGSKKASPSQGRGFPKWLFLIALTMAGLFGFGLYYLSVSTPPAPSPAAVSKPKAPKKENTLPPKPEESWSYIEELENKQVEVEAKEQQLSARPYLMQCGAYKSENQASERKAMIAFQGIESQVKASQGKKGMWYRVVLGPYPQKRKAERDRNLLRKAGIEPCAIWFWPE</sequence>
<dbReference type="GO" id="GO:0051301">
    <property type="term" value="P:cell division"/>
    <property type="evidence" value="ECO:0007669"/>
    <property type="project" value="UniProtKB-KW"/>
</dbReference>
<dbReference type="GO" id="GO:0042834">
    <property type="term" value="F:peptidoglycan binding"/>
    <property type="evidence" value="ECO:0007669"/>
    <property type="project" value="InterPro"/>
</dbReference>
<evidence type="ECO:0000313" key="4">
    <source>
        <dbReference type="EMBL" id="ODA32384.1"/>
    </source>
</evidence>
<dbReference type="Pfam" id="PF05036">
    <property type="entry name" value="SPOR"/>
    <property type="match status" value="1"/>
</dbReference>
<evidence type="ECO:0000256" key="2">
    <source>
        <dbReference type="SAM" id="Phobius"/>
    </source>
</evidence>
<keyword evidence="2" id="KW-0812">Transmembrane</keyword>
<feature type="domain" description="SPOR" evidence="3">
    <location>
        <begin position="105"/>
        <end position="184"/>
    </location>
</feature>
<keyword evidence="2" id="KW-1133">Transmembrane helix</keyword>
<feature type="region of interest" description="Disordered" evidence="1">
    <location>
        <begin position="62"/>
        <end position="85"/>
    </location>
</feature>
<dbReference type="RefSeq" id="WP_068902948.1">
    <property type="nucleotide sequence ID" value="NZ_JBHUIF010000006.1"/>
</dbReference>
<dbReference type="STRING" id="1080227.A8L45_13005"/>
<keyword evidence="4" id="KW-0132">Cell division</keyword>
<dbReference type="InterPro" id="IPR007730">
    <property type="entry name" value="SPOR-like_dom"/>
</dbReference>
<dbReference type="EMBL" id="LYBM01000023">
    <property type="protein sequence ID" value="ODA32384.1"/>
    <property type="molecule type" value="Genomic_DNA"/>
</dbReference>
<proteinExistence type="predicted"/>
<protein>
    <submittedName>
        <fullName evidence="4">Cell division protein</fullName>
    </submittedName>
</protein>
<evidence type="ECO:0000313" key="5">
    <source>
        <dbReference type="Proteomes" id="UP000094936"/>
    </source>
</evidence>
<dbReference type="AlphaFoldDB" id="A0A1C3EGP7"/>
<dbReference type="PROSITE" id="PS51724">
    <property type="entry name" value="SPOR"/>
    <property type="match status" value="1"/>
</dbReference>
<dbReference type="OrthoDB" id="8558195at2"/>
<feature type="compositionally biased region" description="Basic and acidic residues" evidence="1">
    <location>
        <begin position="72"/>
        <end position="84"/>
    </location>
</feature>
<dbReference type="InterPro" id="IPR036680">
    <property type="entry name" value="SPOR-like_sf"/>
</dbReference>
<name>A0A1C3EGP7_9GAMM</name>
<gene>
    <name evidence="4" type="ORF">A8L45_13005</name>
</gene>
<keyword evidence="5" id="KW-1185">Reference proteome</keyword>
<dbReference type="InterPro" id="IPR052521">
    <property type="entry name" value="Cell_div_SPOR-domain"/>
</dbReference>
<dbReference type="PANTHER" id="PTHR38687:SF2">
    <property type="entry name" value="CELL DIVISION PROTEIN FTSN"/>
    <property type="match status" value="1"/>
</dbReference>
<dbReference type="PANTHER" id="PTHR38687">
    <property type="entry name" value="CELL DIVISION PROTEIN DEDD-RELATED"/>
    <property type="match status" value="1"/>
</dbReference>
<reference evidence="4 5" key="1">
    <citation type="submission" date="2016-05" db="EMBL/GenBank/DDBJ databases">
        <title>Genomic Taxonomy of the Vibrionaceae.</title>
        <authorList>
            <person name="Gomez-Gil B."/>
            <person name="Enciso-Ibarra J."/>
        </authorList>
    </citation>
    <scope>NUCLEOTIDE SEQUENCE [LARGE SCALE GENOMIC DNA]</scope>
    <source>
        <strain evidence="4 5">CAIM 1920</strain>
    </source>
</reference>
<keyword evidence="4" id="KW-0131">Cell cycle</keyword>
<feature type="compositionally biased region" description="Basic residues" evidence="1">
    <location>
        <begin position="11"/>
        <end position="21"/>
    </location>
</feature>
<feature type="transmembrane region" description="Helical" evidence="2">
    <location>
        <begin position="34"/>
        <end position="53"/>
    </location>
</feature>
<accession>A0A1C3EGP7</accession>
<dbReference type="Proteomes" id="UP000094936">
    <property type="component" value="Unassembled WGS sequence"/>
</dbReference>
<evidence type="ECO:0000259" key="3">
    <source>
        <dbReference type="PROSITE" id="PS51724"/>
    </source>
</evidence>
<organism evidence="4 5">
    <name type="scientific">Veronia pacifica</name>
    <dbReference type="NCBI Taxonomy" id="1080227"/>
    <lineage>
        <taxon>Bacteria</taxon>
        <taxon>Pseudomonadati</taxon>
        <taxon>Pseudomonadota</taxon>
        <taxon>Gammaproteobacteria</taxon>
        <taxon>Vibrionales</taxon>
        <taxon>Vibrionaceae</taxon>
        <taxon>Veronia</taxon>
    </lineage>
</organism>
<evidence type="ECO:0000256" key="1">
    <source>
        <dbReference type="SAM" id="MobiDB-lite"/>
    </source>
</evidence>
<feature type="region of interest" description="Disordered" evidence="1">
    <location>
        <begin position="1"/>
        <end position="29"/>
    </location>
</feature>